<evidence type="ECO:0000259" key="1">
    <source>
        <dbReference type="PROSITE" id="PS51186"/>
    </source>
</evidence>
<name>A0ABP8V8N4_9GAMM</name>
<dbReference type="InterPro" id="IPR016181">
    <property type="entry name" value="Acyl_CoA_acyltransferase"/>
</dbReference>
<comment type="caution">
    <text evidence="2">The sequence shown here is derived from an EMBL/GenBank/DDBJ whole genome shotgun (WGS) entry which is preliminary data.</text>
</comment>
<reference evidence="3" key="1">
    <citation type="journal article" date="2019" name="Int. J. Syst. Evol. Microbiol.">
        <title>The Global Catalogue of Microorganisms (GCM) 10K type strain sequencing project: providing services to taxonomists for standard genome sequencing and annotation.</title>
        <authorList>
            <consortium name="The Broad Institute Genomics Platform"/>
            <consortium name="The Broad Institute Genome Sequencing Center for Infectious Disease"/>
            <person name="Wu L."/>
            <person name="Ma J."/>
        </authorList>
    </citation>
    <scope>NUCLEOTIDE SEQUENCE [LARGE SCALE GENOMIC DNA]</scope>
    <source>
        <strain evidence="3">JCM 17805</strain>
    </source>
</reference>
<dbReference type="RefSeq" id="WP_345199221.1">
    <property type="nucleotide sequence ID" value="NZ_BAABFL010000478.1"/>
</dbReference>
<protein>
    <recommendedName>
        <fullName evidence="1">N-acetyltransferase domain-containing protein</fullName>
    </recommendedName>
</protein>
<dbReference type="CDD" id="cd04301">
    <property type="entry name" value="NAT_SF"/>
    <property type="match status" value="1"/>
</dbReference>
<sequence length="197" mass="22611">MKRLFSSDFPAAAQTLAAAFLHYELFAEYGQAIPDLRESLEQDFLHYLKALPETAEIYADSDAIGGVAVWLPPAVSPMLPQLTFMHTYALEAQYRSRMQAFSLFCQAVRFHHMPWPHWYLNLLAVYPDAQGRGIGKQLLSEKLRDLDRRQQPCYLETQRERNAHLYQSMGFRVVEQCFAPGGKLPFWGMLRTPGLVV</sequence>
<gene>
    <name evidence="2" type="ORF">GCM10023116_49070</name>
</gene>
<dbReference type="EMBL" id="BAABFL010000478">
    <property type="protein sequence ID" value="GAA4652623.1"/>
    <property type="molecule type" value="Genomic_DNA"/>
</dbReference>
<organism evidence="2 3">
    <name type="scientific">Kistimonas scapharcae</name>
    <dbReference type="NCBI Taxonomy" id="1036133"/>
    <lineage>
        <taxon>Bacteria</taxon>
        <taxon>Pseudomonadati</taxon>
        <taxon>Pseudomonadota</taxon>
        <taxon>Gammaproteobacteria</taxon>
        <taxon>Oceanospirillales</taxon>
        <taxon>Endozoicomonadaceae</taxon>
        <taxon>Kistimonas</taxon>
    </lineage>
</organism>
<keyword evidence="3" id="KW-1185">Reference proteome</keyword>
<dbReference type="PANTHER" id="PTHR42791">
    <property type="entry name" value="GNAT FAMILY ACETYLTRANSFERASE"/>
    <property type="match status" value="1"/>
</dbReference>
<dbReference type="Pfam" id="PF13508">
    <property type="entry name" value="Acetyltransf_7"/>
    <property type="match status" value="1"/>
</dbReference>
<accession>A0ABP8V8N4</accession>
<dbReference type="Gene3D" id="3.40.630.30">
    <property type="match status" value="1"/>
</dbReference>
<feature type="domain" description="N-acetyltransferase" evidence="1">
    <location>
        <begin position="1"/>
        <end position="194"/>
    </location>
</feature>
<dbReference type="InterPro" id="IPR000182">
    <property type="entry name" value="GNAT_dom"/>
</dbReference>
<dbReference type="SUPFAM" id="SSF55729">
    <property type="entry name" value="Acyl-CoA N-acyltransferases (Nat)"/>
    <property type="match status" value="1"/>
</dbReference>
<dbReference type="InterPro" id="IPR052523">
    <property type="entry name" value="Trichothecene_AcTrans"/>
</dbReference>
<dbReference type="Proteomes" id="UP001500604">
    <property type="component" value="Unassembled WGS sequence"/>
</dbReference>
<evidence type="ECO:0000313" key="2">
    <source>
        <dbReference type="EMBL" id="GAA4652623.1"/>
    </source>
</evidence>
<evidence type="ECO:0000313" key="3">
    <source>
        <dbReference type="Proteomes" id="UP001500604"/>
    </source>
</evidence>
<dbReference type="PANTHER" id="PTHR42791:SF1">
    <property type="entry name" value="N-ACETYLTRANSFERASE DOMAIN-CONTAINING PROTEIN"/>
    <property type="match status" value="1"/>
</dbReference>
<proteinExistence type="predicted"/>
<dbReference type="PROSITE" id="PS51186">
    <property type="entry name" value="GNAT"/>
    <property type="match status" value="1"/>
</dbReference>